<reference evidence="10 11" key="1">
    <citation type="journal article" date="2023" name="G3 (Bethesda)">
        <title>A haplotype-resolved chromosome-scale genome for Quercus rubra L. provides insights into the genetics of adaptive traits for red oak species.</title>
        <authorList>
            <person name="Kapoor B."/>
            <person name="Jenkins J."/>
            <person name="Schmutz J."/>
            <person name="Zhebentyayeva T."/>
            <person name="Kuelheim C."/>
            <person name="Coggeshall M."/>
            <person name="Heim C."/>
            <person name="Lasky J.R."/>
            <person name="Leites L."/>
            <person name="Islam-Faridi N."/>
            <person name="Romero-Severson J."/>
            <person name="DeLeo V.L."/>
            <person name="Lucas S.M."/>
            <person name="Lazic D."/>
            <person name="Gailing O."/>
            <person name="Carlson J."/>
            <person name="Staton M."/>
        </authorList>
    </citation>
    <scope>NUCLEOTIDE SEQUENCE [LARGE SCALE GENOMIC DNA]</scope>
    <source>
        <strain evidence="10">Pseudo-F2</strain>
    </source>
</reference>
<keyword evidence="11" id="KW-1185">Reference proteome</keyword>
<dbReference type="InterPro" id="IPR000008">
    <property type="entry name" value="C2_dom"/>
</dbReference>
<dbReference type="AlphaFoldDB" id="A0AAN7FFS1"/>
<evidence type="ECO:0000256" key="6">
    <source>
        <dbReference type="ARBA" id="ARBA00022989"/>
    </source>
</evidence>
<dbReference type="SUPFAM" id="SSF49562">
    <property type="entry name" value="C2 domain (Calcium/lipid-binding domain, CaLB)"/>
    <property type="match status" value="3"/>
</dbReference>
<dbReference type="InterPro" id="IPR013583">
    <property type="entry name" value="MCTP_C"/>
</dbReference>
<evidence type="ECO:0000256" key="8">
    <source>
        <dbReference type="SAM" id="Phobius"/>
    </source>
</evidence>
<dbReference type="GO" id="GO:0016020">
    <property type="term" value="C:membrane"/>
    <property type="evidence" value="ECO:0007669"/>
    <property type="project" value="UniProtKB-SubCell"/>
</dbReference>
<sequence length="724" mass="81889">MEDFAIKETTPNIPAMNGSMLPGTALDIVEQMDFLFVKVFNARGFIAYDGPYIANPQVVVNPYVVVKVGRYKVATKYLQPSLDRAETFAFKEEQINSDEEVEILLKDGAAITVGKVSLLISDAIRRDSVGTSYAPCWYALKDRNNRNTNMEVNLTYWMGTQADAEFASSWHSDSAADTCCIPFTRSRQYHSPILFYLRVCVNEAVLRGNNGNGIYVKATLGDVAKKTKVSNMVNPKWDEIILFVVAEPFDGSLVLTVKVQPNEERSVIIGRCTVPLENVQKREDDTPIVSDWYNLVGPEGMVGKLHMGISLEGGYHVFDESINYSSDFRPTANSGIPSIGVVHLGILNAAGLQIMKLMENRTDAYCVAKYGSRWVRTRTILDSVAPQWNEQFSWPVYELYTVLCIAVFDNCHLHGGPEALHQQIGKIRIRLSTLEVNRVYTFSYPLAVTRYSKVKKMGEIQLAVRLSSSTSLVNRLRTYSQPLLPKMQCSSTLSEFKLDKLKNEAASLIVLSLARDEPPLRKEVISYMLDVGVETWSLQKAIANYDRVRMVVIGFLDWFENIRNSKSKIIFVYASLLLAILIPNILLPIIFLGLIGAWLWQYRKRPRLPPDMHIKLTGIVINSRDDQLRVIGRMQTALGELATLGERVESLLSWRDSLGTSVFFVVFVFLCVAAFCITYAIGCRWFMVFLMVLLVVRRPIHRIISITYLKNFLDRMPTRTDSMF</sequence>
<dbReference type="Proteomes" id="UP001324115">
    <property type="component" value="Unassembled WGS sequence"/>
</dbReference>
<feature type="domain" description="C2" evidence="9">
    <location>
        <begin position="177"/>
        <end position="293"/>
    </location>
</feature>
<dbReference type="Gene3D" id="2.60.40.150">
    <property type="entry name" value="C2 domain"/>
    <property type="match status" value="2"/>
</dbReference>
<evidence type="ECO:0000313" key="11">
    <source>
        <dbReference type="Proteomes" id="UP001324115"/>
    </source>
</evidence>
<proteinExistence type="inferred from homology"/>
<evidence type="ECO:0000313" key="10">
    <source>
        <dbReference type="EMBL" id="KAK4589516.1"/>
    </source>
</evidence>
<name>A0AAN7FFS1_QUERU</name>
<evidence type="ECO:0000259" key="9">
    <source>
        <dbReference type="PROSITE" id="PS50004"/>
    </source>
</evidence>
<feature type="transmembrane region" description="Helical" evidence="8">
    <location>
        <begin position="662"/>
        <end position="681"/>
    </location>
</feature>
<comment type="subcellular location">
    <subcellularLocation>
        <location evidence="1">Membrane</location>
        <topology evidence="1">Multi-pass membrane protein</topology>
    </subcellularLocation>
</comment>
<comment type="similarity">
    <text evidence="2">Belongs to the MCTP family.</text>
</comment>
<accession>A0AAN7FFS1</accession>
<dbReference type="SMART" id="SM00239">
    <property type="entry name" value="C2"/>
    <property type="match status" value="3"/>
</dbReference>
<feature type="transmembrane region" description="Helical" evidence="8">
    <location>
        <begin position="570"/>
        <end position="600"/>
    </location>
</feature>
<keyword evidence="6 8" id="KW-1133">Transmembrane helix</keyword>
<dbReference type="PANTHER" id="PTHR31425">
    <property type="entry name" value="PHOSPHORIBOSYLANTHRANILATE TRANSFERASE ISOFORM 1"/>
    <property type="match status" value="1"/>
</dbReference>
<evidence type="ECO:0000256" key="7">
    <source>
        <dbReference type="ARBA" id="ARBA00023136"/>
    </source>
</evidence>
<dbReference type="InterPro" id="IPR047259">
    <property type="entry name" value="QUIRKY-like"/>
</dbReference>
<dbReference type="EMBL" id="JAXUIC010000005">
    <property type="protein sequence ID" value="KAK4589516.1"/>
    <property type="molecule type" value="Genomic_DNA"/>
</dbReference>
<evidence type="ECO:0000256" key="2">
    <source>
        <dbReference type="ARBA" id="ARBA00007923"/>
    </source>
</evidence>
<dbReference type="Pfam" id="PF08372">
    <property type="entry name" value="PRT_C"/>
    <property type="match status" value="1"/>
</dbReference>
<keyword evidence="5" id="KW-0106">Calcium</keyword>
<dbReference type="CDD" id="cd08379">
    <property type="entry name" value="C2D_MCTP_PRT_plant"/>
    <property type="match status" value="1"/>
</dbReference>
<keyword evidence="3 8" id="KW-0812">Transmembrane</keyword>
<dbReference type="PROSITE" id="PS50004">
    <property type="entry name" value="C2"/>
    <property type="match status" value="2"/>
</dbReference>
<gene>
    <name evidence="10" type="ORF">RGQ29_020190</name>
</gene>
<dbReference type="InterPro" id="IPR035892">
    <property type="entry name" value="C2_domain_sf"/>
</dbReference>
<keyword evidence="4" id="KW-0677">Repeat</keyword>
<evidence type="ECO:0000256" key="4">
    <source>
        <dbReference type="ARBA" id="ARBA00022737"/>
    </source>
</evidence>
<evidence type="ECO:0000256" key="5">
    <source>
        <dbReference type="ARBA" id="ARBA00022837"/>
    </source>
</evidence>
<evidence type="ECO:0000256" key="3">
    <source>
        <dbReference type="ARBA" id="ARBA00022692"/>
    </source>
</evidence>
<evidence type="ECO:0000256" key="1">
    <source>
        <dbReference type="ARBA" id="ARBA00004141"/>
    </source>
</evidence>
<comment type="caution">
    <text evidence="10">The sequence shown here is derived from an EMBL/GenBank/DDBJ whole genome shotgun (WGS) entry which is preliminary data.</text>
</comment>
<dbReference type="PANTHER" id="PTHR31425:SF50">
    <property type="entry name" value="FT-INTERACTING PROTEIN 3-RELATED"/>
    <property type="match status" value="1"/>
</dbReference>
<protein>
    <recommendedName>
        <fullName evidence="9">C2 domain-containing protein</fullName>
    </recommendedName>
</protein>
<dbReference type="InterPro" id="IPR047255">
    <property type="entry name" value="C2D_MCTP_PRT_plant"/>
</dbReference>
<feature type="domain" description="C2" evidence="9">
    <location>
        <begin position="322"/>
        <end position="444"/>
    </location>
</feature>
<organism evidence="10 11">
    <name type="scientific">Quercus rubra</name>
    <name type="common">Northern red oak</name>
    <name type="synonym">Quercus borealis</name>
    <dbReference type="NCBI Taxonomy" id="3512"/>
    <lineage>
        <taxon>Eukaryota</taxon>
        <taxon>Viridiplantae</taxon>
        <taxon>Streptophyta</taxon>
        <taxon>Embryophyta</taxon>
        <taxon>Tracheophyta</taxon>
        <taxon>Spermatophyta</taxon>
        <taxon>Magnoliopsida</taxon>
        <taxon>eudicotyledons</taxon>
        <taxon>Gunneridae</taxon>
        <taxon>Pentapetalae</taxon>
        <taxon>rosids</taxon>
        <taxon>fabids</taxon>
        <taxon>Fagales</taxon>
        <taxon>Fagaceae</taxon>
        <taxon>Quercus</taxon>
    </lineage>
</organism>
<dbReference type="Pfam" id="PF00168">
    <property type="entry name" value="C2"/>
    <property type="match status" value="3"/>
</dbReference>
<keyword evidence="7 8" id="KW-0472">Membrane</keyword>